<protein>
    <recommendedName>
        <fullName evidence="1">Glycosyltransferase 2-like domain-containing protein</fullName>
    </recommendedName>
</protein>
<name>A0A917GPZ4_9FLAO</name>
<dbReference type="InterPro" id="IPR029044">
    <property type="entry name" value="Nucleotide-diphossugar_trans"/>
</dbReference>
<reference evidence="2" key="1">
    <citation type="journal article" date="2014" name="Int. J. Syst. Evol. Microbiol.">
        <title>Complete genome sequence of Corynebacterium casei LMG S-19264T (=DSM 44701T), isolated from a smear-ripened cheese.</title>
        <authorList>
            <consortium name="US DOE Joint Genome Institute (JGI-PGF)"/>
            <person name="Walter F."/>
            <person name="Albersmeier A."/>
            <person name="Kalinowski J."/>
            <person name="Ruckert C."/>
        </authorList>
    </citation>
    <scope>NUCLEOTIDE SEQUENCE</scope>
    <source>
        <strain evidence="2">CGMCC 1.12751</strain>
    </source>
</reference>
<reference evidence="2" key="2">
    <citation type="submission" date="2020-09" db="EMBL/GenBank/DDBJ databases">
        <authorList>
            <person name="Sun Q."/>
            <person name="Zhou Y."/>
        </authorList>
    </citation>
    <scope>NUCLEOTIDE SEQUENCE</scope>
    <source>
        <strain evidence="2">CGMCC 1.12751</strain>
    </source>
</reference>
<feature type="domain" description="Glycosyltransferase 2-like" evidence="1">
    <location>
        <begin position="10"/>
        <end position="149"/>
    </location>
</feature>
<gene>
    <name evidence="2" type="ORF">GCM10010976_25250</name>
</gene>
<organism evidence="2 3">
    <name type="scientific">Bizionia arctica</name>
    <dbReference type="NCBI Taxonomy" id="1495645"/>
    <lineage>
        <taxon>Bacteria</taxon>
        <taxon>Pseudomonadati</taxon>
        <taxon>Bacteroidota</taxon>
        <taxon>Flavobacteriia</taxon>
        <taxon>Flavobacteriales</taxon>
        <taxon>Flavobacteriaceae</taxon>
        <taxon>Bizionia</taxon>
    </lineage>
</organism>
<evidence type="ECO:0000313" key="3">
    <source>
        <dbReference type="Proteomes" id="UP000625976"/>
    </source>
</evidence>
<dbReference type="SUPFAM" id="SSF53448">
    <property type="entry name" value="Nucleotide-diphospho-sugar transferases"/>
    <property type="match status" value="1"/>
</dbReference>
<dbReference type="RefSeq" id="WP_188465429.1">
    <property type="nucleotide sequence ID" value="NZ_BMFQ01000003.1"/>
</dbReference>
<keyword evidence="3" id="KW-1185">Reference proteome</keyword>
<dbReference type="InterPro" id="IPR001173">
    <property type="entry name" value="Glyco_trans_2-like"/>
</dbReference>
<dbReference type="PANTHER" id="PTHR22916:SF3">
    <property type="entry name" value="UDP-GLCNAC:BETAGAL BETA-1,3-N-ACETYLGLUCOSAMINYLTRANSFERASE-LIKE PROTEIN 1"/>
    <property type="match status" value="1"/>
</dbReference>
<sequence>MTKSNLPLVSICIPTYNGAKFIAEAMQSAIDQDYLNIEIIVSDDASKDDTLKIIEGFKSQTSIPIKVYPHHPNGIGANWNHSIKKASGEYIKFLFQDDVLMPNCISSMIEVMENNPKLGMVASKREFIVDMDFLSDRIKKWIEKYSNLQKGLKFKTVNDIQIINHTLFRSKEFLQSPLNKIGEPCVVMFKKITLEKLGYYREDLKQILDYEFCYRLLKTQEIAIINEPLVKFRLHSNQATNVNRHSGTNDYETYDKILLKEYFWYLNNKTKIRLLRKEYKWVNDLFILKSKFNG</sequence>
<dbReference type="GO" id="GO:0016758">
    <property type="term" value="F:hexosyltransferase activity"/>
    <property type="evidence" value="ECO:0007669"/>
    <property type="project" value="UniProtKB-ARBA"/>
</dbReference>
<comment type="caution">
    <text evidence="2">The sequence shown here is derived from an EMBL/GenBank/DDBJ whole genome shotgun (WGS) entry which is preliminary data.</text>
</comment>
<dbReference type="Pfam" id="PF00535">
    <property type="entry name" value="Glycos_transf_2"/>
    <property type="match status" value="1"/>
</dbReference>
<dbReference type="PANTHER" id="PTHR22916">
    <property type="entry name" value="GLYCOSYLTRANSFERASE"/>
    <property type="match status" value="1"/>
</dbReference>
<evidence type="ECO:0000259" key="1">
    <source>
        <dbReference type="Pfam" id="PF00535"/>
    </source>
</evidence>
<proteinExistence type="predicted"/>
<dbReference type="EMBL" id="BMFQ01000003">
    <property type="protein sequence ID" value="GGG53138.1"/>
    <property type="molecule type" value="Genomic_DNA"/>
</dbReference>
<evidence type="ECO:0000313" key="2">
    <source>
        <dbReference type="EMBL" id="GGG53138.1"/>
    </source>
</evidence>
<dbReference type="Gene3D" id="3.90.550.10">
    <property type="entry name" value="Spore Coat Polysaccharide Biosynthesis Protein SpsA, Chain A"/>
    <property type="match status" value="1"/>
</dbReference>
<accession>A0A917GPZ4</accession>
<dbReference type="Proteomes" id="UP000625976">
    <property type="component" value="Unassembled WGS sequence"/>
</dbReference>
<dbReference type="AlphaFoldDB" id="A0A917GPZ4"/>